<organism evidence="10 11">
    <name type="scientific">Candidatus Thalassarchaeum betae</name>
    <dbReference type="NCBI Taxonomy" id="2599289"/>
    <lineage>
        <taxon>Archaea</taxon>
        <taxon>Methanobacteriati</taxon>
        <taxon>Thermoplasmatota</taxon>
        <taxon>Candidatus Poseidoniia</taxon>
        <taxon>Candidatus Poseidoniales</taxon>
        <taxon>Candidatus Thalassarchaeaceae</taxon>
        <taxon>Candidatus Thalassarchaeum</taxon>
    </lineage>
</organism>
<sequence length="129" mass="14580">MQFDPLSDAFTQIFNAEQAGHYEVTVNPASKMLGSMLSIMQTSGYVGEYERIDNGRGGAYRIELIGAINRCGVIKPRHSVKRAEFDKWESRYLPARDFGLLILTTNQGVMNHYDAKKERVGGRLLAYIF</sequence>
<proteinExistence type="inferred from homology"/>
<evidence type="ECO:0000256" key="9">
    <source>
        <dbReference type="RuleBase" id="RU003660"/>
    </source>
</evidence>
<comment type="function">
    <text evidence="1 8">One of the primary rRNA binding proteins, it binds directly to 16S rRNA central domain where it helps coordinate assembly of the platform of the 30S subunit.</text>
</comment>
<evidence type="ECO:0000313" key="11">
    <source>
        <dbReference type="Proteomes" id="UP000248161"/>
    </source>
</evidence>
<keyword evidence="5 8" id="KW-0694">RNA-binding</keyword>
<dbReference type="GO" id="GO:1990904">
    <property type="term" value="C:ribonucleoprotein complex"/>
    <property type="evidence" value="ECO:0007669"/>
    <property type="project" value="UniProtKB-KW"/>
</dbReference>
<accession>A0A2V3HPV1</accession>
<comment type="similarity">
    <text evidence="2 8 9">Belongs to the universal ribosomal protein uS8 family.</text>
</comment>
<dbReference type="EMBL" id="PSPG01000012">
    <property type="protein sequence ID" value="PXF21113.1"/>
    <property type="molecule type" value="Genomic_DNA"/>
</dbReference>
<dbReference type="GO" id="GO:0005840">
    <property type="term" value="C:ribosome"/>
    <property type="evidence" value="ECO:0007669"/>
    <property type="project" value="UniProtKB-KW"/>
</dbReference>
<dbReference type="Gene3D" id="3.30.1490.10">
    <property type="match status" value="1"/>
</dbReference>
<dbReference type="GO" id="GO:0006412">
    <property type="term" value="P:translation"/>
    <property type="evidence" value="ECO:0007669"/>
    <property type="project" value="UniProtKB-UniRule"/>
</dbReference>
<dbReference type="GO" id="GO:0003735">
    <property type="term" value="F:structural constituent of ribosome"/>
    <property type="evidence" value="ECO:0007669"/>
    <property type="project" value="InterPro"/>
</dbReference>
<evidence type="ECO:0000256" key="1">
    <source>
        <dbReference type="ARBA" id="ARBA00002569"/>
    </source>
</evidence>
<evidence type="ECO:0000256" key="3">
    <source>
        <dbReference type="ARBA" id="ARBA00011458"/>
    </source>
</evidence>
<evidence type="ECO:0000256" key="2">
    <source>
        <dbReference type="ARBA" id="ARBA00006471"/>
    </source>
</evidence>
<dbReference type="HAMAP" id="MF_01302_A">
    <property type="entry name" value="Ribosomal_uS8_A"/>
    <property type="match status" value="1"/>
</dbReference>
<keyword evidence="7 8" id="KW-0687">Ribonucleoprotein</keyword>
<dbReference type="PANTHER" id="PTHR11758">
    <property type="entry name" value="40S RIBOSOMAL PROTEIN S15A"/>
    <property type="match status" value="1"/>
</dbReference>
<dbReference type="InterPro" id="IPR000630">
    <property type="entry name" value="Ribosomal_uS8"/>
</dbReference>
<dbReference type="InterPro" id="IPR047863">
    <property type="entry name" value="Ribosomal_uS8_CS"/>
</dbReference>
<reference evidence="10 11" key="1">
    <citation type="journal article" date="2015" name="Nat. Commun.">
        <title>Genomic and transcriptomic evidence for scavenging of diverse organic compounds by widespread deep-sea archaea.</title>
        <authorList>
            <person name="Li M."/>
            <person name="Baker B.J."/>
            <person name="Anantharaman K."/>
            <person name="Jain S."/>
            <person name="Breier J.A."/>
            <person name="Dick G.J."/>
        </authorList>
    </citation>
    <scope>NUCLEOTIDE SEQUENCE [LARGE SCALE GENOMIC DNA]</scope>
    <source>
        <strain evidence="10">Cayman_51_deep</strain>
    </source>
</reference>
<dbReference type="Proteomes" id="UP000248161">
    <property type="component" value="Unassembled WGS sequence"/>
</dbReference>
<comment type="caution">
    <text evidence="10">The sequence shown here is derived from an EMBL/GenBank/DDBJ whole genome shotgun (WGS) entry which is preliminary data.</text>
</comment>
<evidence type="ECO:0000256" key="5">
    <source>
        <dbReference type="ARBA" id="ARBA00022884"/>
    </source>
</evidence>
<dbReference type="AlphaFoldDB" id="A0A2V3HPV1"/>
<dbReference type="Gene3D" id="3.30.1370.30">
    <property type="match status" value="1"/>
</dbReference>
<keyword evidence="6 8" id="KW-0689">Ribosomal protein</keyword>
<evidence type="ECO:0000313" key="10">
    <source>
        <dbReference type="EMBL" id="PXF21113.1"/>
    </source>
</evidence>
<dbReference type="FunFam" id="3.30.1490.10:FF:000002">
    <property type="entry name" value="40S ribosomal protein S15a"/>
    <property type="match status" value="1"/>
</dbReference>
<evidence type="ECO:0000256" key="6">
    <source>
        <dbReference type="ARBA" id="ARBA00022980"/>
    </source>
</evidence>
<gene>
    <name evidence="8" type="primary">rps8</name>
    <name evidence="10" type="ORF">CXX69_05905</name>
</gene>
<keyword evidence="4 8" id="KW-0699">rRNA-binding</keyword>
<protein>
    <recommendedName>
        <fullName evidence="8">Small ribosomal subunit protein uS8</fullName>
    </recommendedName>
</protein>
<evidence type="ECO:0000256" key="8">
    <source>
        <dbReference type="HAMAP-Rule" id="MF_01302"/>
    </source>
</evidence>
<dbReference type="Pfam" id="PF00410">
    <property type="entry name" value="Ribosomal_S8"/>
    <property type="match status" value="1"/>
</dbReference>
<evidence type="ECO:0000256" key="4">
    <source>
        <dbReference type="ARBA" id="ARBA00022730"/>
    </source>
</evidence>
<dbReference type="GO" id="GO:0019843">
    <property type="term" value="F:rRNA binding"/>
    <property type="evidence" value="ECO:0007669"/>
    <property type="project" value="UniProtKB-UniRule"/>
</dbReference>
<name>A0A2V3HPV1_9ARCH</name>
<dbReference type="InterPro" id="IPR035987">
    <property type="entry name" value="Ribosomal_uS8_sf"/>
</dbReference>
<dbReference type="SUPFAM" id="SSF56047">
    <property type="entry name" value="Ribosomal protein S8"/>
    <property type="match status" value="1"/>
</dbReference>
<dbReference type="NCBIfam" id="NF003115">
    <property type="entry name" value="PRK04034.1"/>
    <property type="match status" value="1"/>
</dbReference>
<evidence type="ECO:0000256" key="7">
    <source>
        <dbReference type="ARBA" id="ARBA00023274"/>
    </source>
</evidence>
<comment type="subunit">
    <text evidence="3 8">Part of the 30S ribosomal subunit.</text>
</comment>
<dbReference type="PROSITE" id="PS00053">
    <property type="entry name" value="RIBOSOMAL_S8"/>
    <property type="match status" value="1"/>
</dbReference>